<dbReference type="EMBL" id="RAQO01000006">
    <property type="protein sequence ID" value="RKF18005.1"/>
    <property type="molecule type" value="Genomic_DNA"/>
</dbReference>
<dbReference type="Proteomes" id="UP000286482">
    <property type="component" value="Unassembled WGS sequence"/>
</dbReference>
<dbReference type="AlphaFoldDB" id="A0A420EBF0"/>
<gene>
    <name evidence="2" type="ORF">DBZ36_12220</name>
</gene>
<feature type="transmembrane region" description="Helical" evidence="1">
    <location>
        <begin position="82"/>
        <end position="105"/>
    </location>
</feature>
<reference evidence="2 3" key="1">
    <citation type="submission" date="2018-09" db="EMBL/GenBank/DDBJ databases">
        <authorList>
            <person name="Wang Z."/>
        </authorList>
    </citation>
    <scope>NUCLEOTIDE SEQUENCE [LARGE SCALE GENOMIC DNA]</scope>
    <source>
        <strain evidence="2 3">ALS 81</strain>
    </source>
</reference>
<sequence>MLSRKNHVRINRMLRKHLYSFNAPRWSELRAIGQSKLAKSTSIWVFVIPFMAKLIGESKDLEISLGGKAFVFELGLPFNWQLLLYSSLFFLIGTLTYLCFCPYLIQKYKNYPDFKSNGKASRTIISNFERLILSKKDYRHISECKSDKALEVFICDYVENGKQLIDGRNLLNKHVVGDVLFKAKIKHDSMQEAFNYIYNFSEDLSLVARQAIFIFYGLGFLGLLIILLQNIVYVINA</sequence>
<evidence type="ECO:0000256" key="1">
    <source>
        <dbReference type="SAM" id="Phobius"/>
    </source>
</evidence>
<feature type="transmembrane region" description="Helical" evidence="1">
    <location>
        <begin position="213"/>
        <end position="235"/>
    </location>
</feature>
<dbReference type="OrthoDB" id="7064375at2"/>
<proteinExistence type="predicted"/>
<name>A0A420EBF0_9ALTE</name>
<comment type="caution">
    <text evidence="2">The sequence shown here is derived from an EMBL/GenBank/DDBJ whole genome shotgun (WGS) entry which is preliminary data.</text>
</comment>
<keyword evidence="1" id="KW-0472">Membrane</keyword>
<evidence type="ECO:0000313" key="3">
    <source>
        <dbReference type="Proteomes" id="UP000286482"/>
    </source>
</evidence>
<keyword evidence="1" id="KW-1133">Transmembrane helix</keyword>
<protein>
    <submittedName>
        <fullName evidence="2">Uncharacterized protein</fullName>
    </submittedName>
</protein>
<organism evidence="2 3">
    <name type="scientific">Alginatibacterium sediminis</name>
    <dbReference type="NCBI Taxonomy" id="2164068"/>
    <lineage>
        <taxon>Bacteria</taxon>
        <taxon>Pseudomonadati</taxon>
        <taxon>Pseudomonadota</taxon>
        <taxon>Gammaproteobacteria</taxon>
        <taxon>Alteromonadales</taxon>
        <taxon>Alteromonadaceae</taxon>
        <taxon>Alginatibacterium</taxon>
    </lineage>
</organism>
<dbReference type="RefSeq" id="WP_120355231.1">
    <property type="nucleotide sequence ID" value="NZ_RAQO01000006.1"/>
</dbReference>
<keyword evidence="3" id="KW-1185">Reference proteome</keyword>
<accession>A0A420EBF0</accession>
<evidence type="ECO:0000313" key="2">
    <source>
        <dbReference type="EMBL" id="RKF18005.1"/>
    </source>
</evidence>
<keyword evidence="1" id="KW-0812">Transmembrane</keyword>